<accession>A0A1X7HFI0</accession>
<protein>
    <submittedName>
        <fullName evidence="1">Uncharacterized protein</fullName>
    </submittedName>
</protein>
<dbReference type="STRING" id="1313296.SAMN05661091_3127"/>
<proteinExistence type="predicted"/>
<name>A0A1X7HFI0_9BACL</name>
<dbReference type="InterPro" id="IPR025372">
    <property type="entry name" value="DUF4362"/>
</dbReference>
<dbReference type="EMBL" id="LT840184">
    <property type="protein sequence ID" value="SMF85728.1"/>
    <property type="molecule type" value="Genomic_DNA"/>
</dbReference>
<dbReference type="Pfam" id="PF14275">
    <property type="entry name" value="DUF4362"/>
    <property type="match status" value="1"/>
</dbReference>
<gene>
    <name evidence="1" type="ORF">SAMN05661091_3127</name>
</gene>
<evidence type="ECO:0000313" key="1">
    <source>
        <dbReference type="EMBL" id="SMF85728.1"/>
    </source>
</evidence>
<keyword evidence="2" id="KW-1185">Reference proteome</keyword>
<evidence type="ECO:0000313" key="2">
    <source>
        <dbReference type="Proteomes" id="UP000192940"/>
    </source>
</evidence>
<dbReference type="AlphaFoldDB" id="A0A1X7HFI0"/>
<organism evidence="1 2">
    <name type="scientific">Paenibacillus uliginis N3/975</name>
    <dbReference type="NCBI Taxonomy" id="1313296"/>
    <lineage>
        <taxon>Bacteria</taxon>
        <taxon>Bacillati</taxon>
        <taxon>Bacillota</taxon>
        <taxon>Bacilli</taxon>
        <taxon>Bacillales</taxon>
        <taxon>Paenibacillaceae</taxon>
        <taxon>Paenibacillus</taxon>
    </lineage>
</organism>
<sequence length="83" mass="9297">MGYVVAGPPGLVNVDKLEKFYDDYLNKTSSRVALARYTDEGDPIYIDLEFNGEEILYTYDNSWDGFGGQNKGVQKTTCTKSDV</sequence>
<reference evidence="1 2" key="1">
    <citation type="submission" date="2017-04" db="EMBL/GenBank/DDBJ databases">
        <authorList>
            <person name="Afonso C.L."/>
            <person name="Miller P.J."/>
            <person name="Scott M.A."/>
            <person name="Spackman E."/>
            <person name="Goraichik I."/>
            <person name="Dimitrov K.M."/>
            <person name="Suarez D.L."/>
            <person name="Swayne D.E."/>
        </authorList>
    </citation>
    <scope>NUCLEOTIDE SEQUENCE [LARGE SCALE GENOMIC DNA]</scope>
    <source>
        <strain evidence="1 2">N3/975</strain>
    </source>
</reference>
<dbReference type="Proteomes" id="UP000192940">
    <property type="component" value="Chromosome I"/>
</dbReference>